<feature type="domain" description="Amine oxidase" evidence="2">
    <location>
        <begin position="64"/>
        <end position="564"/>
    </location>
</feature>
<keyword evidence="1" id="KW-0732">Signal</keyword>
<reference evidence="3" key="1">
    <citation type="submission" date="2023-06" db="EMBL/GenBank/DDBJ databases">
        <title>Survivors Of The Sea: Transcriptome response of Skeletonema marinoi to long-term dormancy.</title>
        <authorList>
            <person name="Pinder M.I.M."/>
            <person name="Kourtchenko O."/>
            <person name="Robertson E.K."/>
            <person name="Larsson T."/>
            <person name="Maumus F."/>
            <person name="Osuna-Cruz C.M."/>
            <person name="Vancaester E."/>
            <person name="Stenow R."/>
            <person name="Vandepoele K."/>
            <person name="Ploug H."/>
            <person name="Bruchert V."/>
            <person name="Godhe A."/>
            <person name="Topel M."/>
        </authorList>
    </citation>
    <scope>NUCLEOTIDE SEQUENCE</scope>
    <source>
        <strain evidence="3">R05AC</strain>
    </source>
</reference>
<name>A0AAD8YGK3_9STRA</name>
<evidence type="ECO:0000259" key="2">
    <source>
        <dbReference type="Pfam" id="PF01593"/>
    </source>
</evidence>
<keyword evidence="4" id="KW-1185">Reference proteome</keyword>
<accession>A0AAD8YGK3</accession>
<dbReference type="Proteomes" id="UP001224775">
    <property type="component" value="Unassembled WGS sequence"/>
</dbReference>
<gene>
    <name evidence="3" type="ORF">QTG54_002728</name>
</gene>
<evidence type="ECO:0000256" key="1">
    <source>
        <dbReference type="SAM" id="SignalP"/>
    </source>
</evidence>
<dbReference type="Gene3D" id="3.50.50.60">
    <property type="entry name" value="FAD/NAD(P)-binding domain"/>
    <property type="match status" value="2"/>
</dbReference>
<dbReference type="PANTHER" id="PTHR46313:SF3">
    <property type="entry name" value="PROLYCOPENE ISOMERASE, CHLOROPLASTIC"/>
    <property type="match status" value="1"/>
</dbReference>
<protein>
    <submittedName>
        <fullName evidence="3">Phytoene dehydrogenase-related protein</fullName>
        <ecNumber evidence="3">1.-.-.-</ecNumber>
    </submittedName>
</protein>
<dbReference type="InterPro" id="IPR002937">
    <property type="entry name" value="Amino_oxidase"/>
</dbReference>
<organism evidence="3 4">
    <name type="scientific">Skeletonema marinoi</name>
    <dbReference type="NCBI Taxonomy" id="267567"/>
    <lineage>
        <taxon>Eukaryota</taxon>
        <taxon>Sar</taxon>
        <taxon>Stramenopiles</taxon>
        <taxon>Ochrophyta</taxon>
        <taxon>Bacillariophyta</taxon>
        <taxon>Coscinodiscophyceae</taxon>
        <taxon>Thalassiosirophycidae</taxon>
        <taxon>Thalassiosirales</taxon>
        <taxon>Skeletonemataceae</taxon>
        <taxon>Skeletonema</taxon>
        <taxon>Skeletonema marinoi-dohrnii complex</taxon>
    </lineage>
</organism>
<dbReference type="InterPro" id="IPR045892">
    <property type="entry name" value="CrtISO-like"/>
</dbReference>
<sequence>MMIRLNNILSVLLLSALSAEAFTSSTPLHQTTTKRQISHLYATTKTNNEQLKSAYDVLIVGSGIGGLSAAAILSKYGYSVALFESHYAPGGAAHGYTIKHPTITGGTFKFDTGPSFFSGLNSNYPAKSSNPLRTILDVIDEQVECIPYETFGLVFPEGEFVHSSKFGLEGGVIDQVSGGGGVSQWKKLMESMEPLAKAVEAMPTAAIRADPGVALTAGKFLPNFAKLNPLENLKLTKPFKSVINGANVKDSFITNWLDVLCFCLSGVPSDGTITAEMAMMMGEFYDEDAIMDCPVGGASAIVDALVRGIEKNGGSIFLKSHVDEIVIQDGQAVGLKLKNSDATIKAKKGVISNISVWDLMNTGIVDTSQLPEKFVKERKETPACPSFMHLHVGFKCSREELERLQAHYIFMDDWNRSVTEEENCALISIPSVHDDSLAPENHAVLHIYTPATERFERWENVKRNSPEYKQLKEERSAFLWSVLEKVIPDIRERSVHSQVGTPLTHQRFLNRHRGTYGPAIYAGEASFPFPNTPVKNLLMCGDSCFPGIGVPAVAGSGLIAANSVSLDSIGKQLELLETLK</sequence>
<dbReference type="Pfam" id="PF01593">
    <property type="entry name" value="Amino_oxidase"/>
    <property type="match status" value="1"/>
</dbReference>
<dbReference type="GO" id="GO:0016116">
    <property type="term" value="P:carotenoid metabolic process"/>
    <property type="evidence" value="ECO:0007669"/>
    <property type="project" value="InterPro"/>
</dbReference>
<dbReference type="PANTHER" id="PTHR46313">
    <property type="match status" value="1"/>
</dbReference>
<dbReference type="InterPro" id="IPR036188">
    <property type="entry name" value="FAD/NAD-bd_sf"/>
</dbReference>
<dbReference type="EC" id="1.-.-.-" evidence="3"/>
<dbReference type="EMBL" id="JATAAI010000004">
    <property type="protein sequence ID" value="KAK1746121.1"/>
    <property type="molecule type" value="Genomic_DNA"/>
</dbReference>
<dbReference type="SUPFAM" id="SSF51905">
    <property type="entry name" value="FAD/NAD(P)-binding domain"/>
    <property type="match status" value="1"/>
</dbReference>
<proteinExistence type="predicted"/>
<feature type="signal peptide" evidence="1">
    <location>
        <begin position="1"/>
        <end position="21"/>
    </location>
</feature>
<feature type="chain" id="PRO_5041898794" evidence="1">
    <location>
        <begin position="22"/>
        <end position="580"/>
    </location>
</feature>
<evidence type="ECO:0000313" key="3">
    <source>
        <dbReference type="EMBL" id="KAK1746121.1"/>
    </source>
</evidence>
<dbReference type="GO" id="GO:0016491">
    <property type="term" value="F:oxidoreductase activity"/>
    <property type="evidence" value="ECO:0007669"/>
    <property type="project" value="UniProtKB-KW"/>
</dbReference>
<dbReference type="AlphaFoldDB" id="A0AAD8YGK3"/>
<comment type="caution">
    <text evidence="3">The sequence shown here is derived from an EMBL/GenBank/DDBJ whole genome shotgun (WGS) entry which is preliminary data.</text>
</comment>
<evidence type="ECO:0000313" key="4">
    <source>
        <dbReference type="Proteomes" id="UP001224775"/>
    </source>
</evidence>
<keyword evidence="3" id="KW-0560">Oxidoreductase</keyword>